<protein>
    <submittedName>
        <fullName evidence="2">Uncharacterized protein</fullName>
    </submittedName>
</protein>
<keyword evidence="1" id="KW-1133">Transmembrane helix</keyword>
<feature type="transmembrane region" description="Helical" evidence="1">
    <location>
        <begin position="56"/>
        <end position="77"/>
    </location>
</feature>
<dbReference type="Proteomes" id="UP001152888">
    <property type="component" value="Unassembled WGS sequence"/>
</dbReference>
<reference evidence="2" key="1">
    <citation type="submission" date="2022-03" db="EMBL/GenBank/DDBJ databases">
        <authorList>
            <person name="Sayadi A."/>
        </authorList>
    </citation>
    <scope>NUCLEOTIDE SEQUENCE</scope>
</reference>
<dbReference type="OrthoDB" id="199913at2759"/>
<keyword evidence="3" id="KW-1185">Reference proteome</keyword>
<sequence length="99" mass="11267">MCIGILFEMCFKYFKSSILVLFLIAVLQEAECRRKILRGRKTVTRWYMKPPGVPAWAVVILVAIGQLVFGGGLYILLKVCILDKPIAPRYQQIAPPREV</sequence>
<evidence type="ECO:0000313" key="3">
    <source>
        <dbReference type="Proteomes" id="UP001152888"/>
    </source>
</evidence>
<dbReference type="AlphaFoldDB" id="A0A9P0P9A4"/>
<gene>
    <name evidence="2" type="ORF">ACAOBT_LOCUS11640</name>
</gene>
<keyword evidence="1" id="KW-0812">Transmembrane</keyword>
<evidence type="ECO:0000256" key="1">
    <source>
        <dbReference type="SAM" id="Phobius"/>
    </source>
</evidence>
<organism evidence="2 3">
    <name type="scientific">Acanthoscelides obtectus</name>
    <name type="common">Bean weevil</name>
    <name type="synonym">Bruchus obtectus</name>
    <dbReference type="NCBI Taxonomy" id="200917"/>
    <lineage>
        <taxon>Eukaryota</taxon>
        <taxon>Metazoa</taxon>
        <taxon>Ecdysozoa</taxon>
        <taxon>Arthropoda</taxon>
        <taxon>Hexapoda</taxon>
        <taxon>Insecta</taxon>
        <taxon>Pterygota</taxon>
        <taxon>Neoptera</taxon>
        <taxon>Endopterygota</taxon>
        <taxon>Coleoptera</taxon>
        <taxon>Polyphaga</taxon>
        <taxon>Cucujiformia</taxon>
        <taxon>Chrysomeloidea</taxon>
        <taxon>Chrysomelidae</taxon>
        <taxon>Bruchinae</taxon>
        <taxon>Bruchini</taxon>
        <taxon>Acanthoscelides</taxon>
    </lineage>
</organism>
<keyword evidence="1" id="KW-0472">Membrane</keyword>
<name>A0A9P0P9A4_ACAOB</name>
<comment type="caution">
    <text evidence="2">The sequence shown here is derived from an EMBL/GenBank/DDBJ whole genome shotgun (WGS) entry which is preliminary data.</text>
</comment>
<accession>A0A9P0P9A4</accession>
<proteinExistence type="predicted"/>
<dbReference type="EMBL" id="CAKOFQ010006836">
    <property type="protein sequence ID" value="CAH1975501.1"/>
    <property type="molecule type" value="Genomic_DNA"/>
</dbReference>
<evidence type="ECO:0000313" key="2">
    <source>
        <dbReference type="EMBL" id="CAH1975501.1"/>
    </source>
</evidence>